<name>A0A811ZDA3_NYCPR</name>
<gene>
    <name evidence="2" type="ORF">NYPRO_LOCUS19456</name>
</gene>
<feature type="compositionally biased region" description="Low complexity" evidence="1">
    <location>
        <begin position="62"/>
        <end position="78"/>
    </location>
</feature>
<evidence type="ECO:0000313" key="3">
    <source>
        <dbReference type="Proteomes" id="UP000645828"/>
    </source>
</evidence>
<dbReference type="EMBL" id="CAJHUB010000762">
    <property type="protein sequence ID" value="CAD7686663.1"/>
    <property type="molecule type" value="Genomic_DNA"/>
</dbReference>
<proteinExistence type="predicted"/>
<accession>A0A811ZDA3</accession>
<keyword evidence="3" id="KW-1185">Reference proteome</keyword>
<feature type="region of interest" description="Disordered" evidence="1">
    <location>
        <begin position="1"/>
        <end position="101"/>
    </location>
</feature>
<organism evidence="2 3">
    <name type="scientific">Nyctereutes procyonoides</name>
    <name type="common">Raccoon dog</name>
    <name type="synonym">Canis procyonoides</name>
    <dbReference type="NCBI Taxonomy" id="34880"/>
    <lineage>
        <taxon>Eukaryota</taxon>
        <taxon>Metazoa</taxon>
        <taxon>Chordata</taxon>
        <taxon>Craniata</taxon>
        <taxon>Vertebrata</taxon>
        <taxon>Euteleostomi</taxon>
        <taxon>Mammalia</taxon>
        <taxon>Eutheria</taxon>
        <taxon>Laurasiatheria</taxon>
        <taxon>Carnivora</taxon>
        <taxon>Caniformia</taxon>
        <taxon>Canidae</taxon>
        <taxon>Nyctereutes</taxon>
    </lineage>
</organism>
<evidence type="ECO:0000256" key="1">
    <source>
        <dbReference type="SAM" id="MobiDB-lite"/>
    </source>
</evidence>
<evidence type="ECO:0000313" key="2">
    <source>
        <dbReference type="EMBL" id="CAD7686663.1"/>
    </source>
</evidence>
<dbReference type="Proteomes" id="UP000645828">
    <property type="component" value="Unassembled WGS sequence"/>
</dbReference>
<feature type="compositionally biased region" description="Basic residues" evidence="1">
    <location>
        <begin position="23"/>
        <end position="33"/>
    </location>
</feature>
<comment type="caution">
    <text evidence="2">The sequence shown here is derived from an EMBL/GenBank/DDBJ whole genome shotgun (WGS) entry which is preliminary data.</text>
</comment>
<protein>
    <submittedName>
        <fullName evidence="2">(raccoon dog) hypothetical protein</fullName>
    </submittedName>
</protein>
<dbReference type="AlphaFoldDB" id="A0A811ZDA3"/>
<reference evidence="2" key="1">
    <citation type="submission" date="2020-12" db="EMBL/GenBank/DDBJ databases">
        <authorList>
            <consortium name="Molecular Ecology Group"/>
        </authorList>
    </citation>
    <scope>NUCLEOTIDE SEQUENCE</scope>
    <source>
        <strain evidence="2">TBG_1078</strain>
    </source>
</reference>
<sequence length="242" mass="25632">MGTWARSPGRRAAPQALTSSALQRRRPLSRRPRAAADVAGPCPRQTRGGSRASTAPAHSALAPVRSAGAPRAASSGAGCVWATDRGPSSTSSRPQALEGQRRVQSLVMQQWWGGGPHPGRVSPPHVPRLPCVAWLAWRLLSLILWPVLTLALHPQPPLRPAPCPSPLPTPRAPQPPVARARGFRHRALPLQPASLVLCPSPAPVTAEVAARFRPGQAFNVGSSGFCHRSAHSWVLVAVPGSW</sequence>